<feature type="domain" description="DUF5724" evidence="3">
    <location>
        <begin position="30"/>
        <end position="1229"/>
    </location>
</feature>
<reference evidence="5" key="1">
    <citation type="submission" date="2020-05" db="EMBL/GenBank/DDBJ databases">
        <authorList>
            <person name="Brown S."/>
            <person name="Huntemann M."/>
            <person name="Clum A."/>
            <person name="Spunde A."/>
            <person name="Palaniappan K."/>
            <person name="Ritter S."/>
            <person name="Mikhailova N."/>
            <person name="Chen I.-M."/>
            <person name="Stamatis D."/>
            <person name="Reddy T."/>
            <person name="O'Malley R."/>
            <person name="Daum C."/>
            <person name="Shapiro N."/>
            <person name="Ivanova N."/>
            <person name="Kyrpides N."/>
            <person name="Woyke T."/>
        </authorList>
    </citation>
    <scope>NUCLEOTIDE SEQUENCE</scope>
    <source>
        <strain evidence="5">DJ080</strain>
    </source>
</reference>
<dbReference type="InterPro" id="IPR025406">
    <property type="entry name" value="DUF4132"/>
</dbReference>
<feature type="coiled-coil region" evidence="1">
    <location>
        <begin position="1281"/>
        <end position="1312"/>
    </location>
</feature>
<sequence length="1634" mass="188534">MYFDNEKEEIVFRYLKEIIEKNSSDKNIALAKEITENINPPYRELEKKADRLKVLLWDKSIKAIEEVFKGENYKKLELLLQEDYAEFGKIIWDNASKYPYSIGYYRRSYRTKKSSHLYLNKNIEKLKELIYLKASDFSLVKYFENNKEKYNGIGVISDIIAVELDRNNNEVLEKMKEVIYSDNNTSIVTREIIRGLLMSENEEAHRILGELLLAAKLQEGLRQVIVENLDEGSKKAFIYMLKLIIDNNLIRFSSVVRGFSVWTGLYLEAEKPKLILKCFESAYRVLKDKEYQEECLASDDNILLYTGIWSVAFDELEDAKEVLNELLHGKVKYKKLAALQFLSQIQFETYKHKIACEMLEDEDLEVVGSALKNIFTGINAYSLIYNKNLIKPYAQLGEAYYGVGLFNKLKRVLDNMPKKEITFKESLFPWISFKLTKTELMDNMLLAVGMSYNDEILDILIDYKDKMSVQAREVLVKKFLKEPENLKQRNALIEACGDRGQSVREAAFKTINALELNREDYVYIEDLLKYKSGDLRKNAIKLLLKQSNEELMKSINNLINSKDENKKLAAIDIVNAIEGDTNHKPIFEESLKAVAAMEEVLQKGKLLTENIGNDQKEVKNLNNGFGLYDPSKDYEPIEIKNNNFDIQSKFCSTEEEIIKIVNTFSELIDKNRDLEYETTRWDGNKEMIILGGSYYLQPFSTESRKLNNYPLAEEIRTAARNIGLDAWKLLELNFYIKAVHFRRYSANSKWYDEFLEMNFNYGTVKKLSKSLEKIKYYQLIKDYFILLADEIANDEIFNISKTITEYIYTVIPKDRHAKEYSEGSYYNSGTKIKAYFSAASEINDWLHLLKNNSETDDKFKEYFNIAYNYYKASEYNVSGSLEIYDFGRALDLGLIDDNEALKEIMGRPNSSQNIELLTSVHKYHRERVIKYEKLLELASKAVEVIGEIEVNRGELDTEVTLLASKVKKCYGVNIFASIILASEKDTYIRGYNFVSGNCTKKQILSHLLKSCYPKAGETAATLKKFLKGKKVTSKQLIEAAMYSPGWLDIVAEYLGYEGLKSACWYFHAHVNDYFSDEKTAIVARYTPITVEDLKDGAFDQEWFKEAYETLGEKNFKVVYDSAKYIAGGALHKRSQLFADATLGKLDLEEVKNRVKDKRNKDYLLTYGLIPVKNKEDVLERYEYIQEFIKESKKFGAQRQASERRSGSIALLNLARNAGFSDLNRLIWNMETLKIQSVLAYLEPKTIDEVEVQLVIDEFGQADVVCIKAGKALKSIPAKLKKNEYILEINQLKKDLKDQYARARKSFEDAMENGDIFKGVELIELCKNPVLAPIIKSLVFKTNAFIGYLQENRLINYKNEVFKLREDDDIIIAHPLHLYEAKVWRDYQKDIFEKKIVQPFKQVFRELYLPNKDELKEKTLSRRYAGHQVQPKKTLALLKTRGWMASDEEGLQKVYYKENIIVTIYALADWFSPADIESPTIEFVRFEDRKTYKPLNLEEVSKLIFSEVMRDLDLVVSVAHVGGVDPEASMSTIEVRTAIVEEILKLMKLSNVKLKGTHAHISGVHGEYTVHLGSGVVHKMGSGAINIIPIHSGQRGKLFLPFIDSDPRSAEIISKIAILAEDIKIKDPSILEQIV</sequence>
<dbReference type="Pfam" id="PF24879">
    <property type="entry name" value="DUF7737"/>
    <property type="match status" value="1"/>
</dbReference>
<name>A0AAX0AWR0_CLOBE</name>
<dbReference type="EMBL" id="JABSWW010000001">
    <property type="protein sequence ID" value="NRT87321.1"/>
    <property type="molecule type" value="Genomic_DNA"/>
</dbReference>
<dbReference type="InterPro" id="IPR043782">
    <property type="entry name" value="DUF5724"/>
</dbReference>
<evidence type="ECO:0000313" key="5">
    <source>
        <dbReference type="EMBL" id="NRT87321.1"/>
    </source>
</evidence>
<keyword evidence="1" id="KW-0175">Coiled coil</keyword>
<dbReference type="SUPFAM" id="SSF48371">
    <property type="entry name" value="ARM repeat"/>
    <property type="match status" value="1"/>
</dbReference>
<accession>A0AAX0AWR0</accession>
<evidence type="ECO:0000259" key="4">
    <source>
        <dbReference type="Pfam" id="PF24879"/>
    </source>
</evidence>
<dbReference type="InterPro" id="IPR016024">
    <property type="entry name" value="ARM-type_fold"/>
</dbReference>
<dbReference type="Pfam" id="PF13569">
    <property type="entry name" value="DUF4132"/>
    <property type="match status" value="1"/>
</dbReference>
<protein>
    <recommendedName>
        <fullName evidence="7">DUF4132 domain-containing protein</fullName>
    </recommendedName>
</protein>
<evidence type="ECO:0008006" key="7">
    <source>
        <dbReference type="Google" id="ProtNLM"/>
    </source>
</evidence>
<evidence type="ECO:0000313" key="6">
    <source>
        <dbReference type="Proteomes" id="UP001193748"/>
    </source>
</evidence>
<feature type="domain" description="DUF7737" evidence="4">
    <location>
        <begin position="1532"/>
        <end position="1633"/>
    </location>
</feature>
<proteinExistence type="predicted"/>
<feature type="domain" description="DUF4132" evidence="2">
    <location>
        <begin position="1269"/>
        <end position="1442"/>
    </location>
</feature>
<reference evidence="5" key="2">
    <citation type="journal article" date="2022" name="Nat. Biotechnol.">
        <title>Carbon-negative production of acetone and isopropanol by gas fermentation at industrial pilot scale.</title>
        <authorList>
            <person name="Liew F.E."/>
            <person name="Nogle R."/>
            <person name="Abdalla T."/>
            <person name="Rasor B.J."/>
            <person name="Canter C."/>
            <person name="Jensen R.O."/>
            <person name="Wang L."/>
            <person name="Strutz J."/>
            <person name="Chirania P."/>
            <person name="De Tissera S."/>
            <person name="Mueller A.P."/>
            <person name="Ruan Z."/>
            <person name="Gao A."/>
            <person name="Tran L."/>
            <person name="Engle N.L."/>
            <person name="Bromley J.C."/>
            <person name="Daniell J."/>
            <person name="Conrado R."/>
            <person name="Tschaplinski T.J."/>
            <person name="Giannone R.J."/>
            <person name="Hettich R.L."/>
            <person name="Karim A.S."/>
            <person name="Simpson S.D."/>
            <person name="Brown S.D."/>
            <person name="Leang C."/>
            <person name="Jewett M.C."/>
            <person name="Kopke M."/>
        </authorList>
    </citation>
    <scope>NUCLEOTIDE SEQUENCE</scope>
    <source>
        <strain evidence="5">DJ080</strain>
    </source>
</reference>
<evidence type="ECO:0000259" key="2">
    <source>
        <dbReference type="Pfam" id="PF13569"/>
    </source>
</evidence>
<dbReference type="Pfam" id="PF18991">
    <property type="entry name" value="DUF5724"/>
    <property type="match status" value="1"/>
</dbReference>
<evidence type="ECO:0000259" key="3">
    <source>
        <dbReference type="Pfam" id="PF18991"/>
    </source>
</evidence>
<dbReference type="RefSeq" id="WP_173710359.1">
    <property type="nucleotide sequence ID" value="NZ_JABSWW010000001.1"/>
</dbReference>
<evidence type="ECO:0000256" key="1">
    <source>
        <dbReference type="SAM" id="Coils"/>
    </source>
</evidence>
<organism evidence="5 6">
    <name type="scientific">Clostridium beijerinckii</name>
    <name type="common">Clostridium MP</name>
    <dbReference type="NCBI Taxonomy" id="1520"/>
    <lineage>
        <taxon>Bacteria</taxon>
        <taxon>Bacillati</taxon>
        <taxon>Bacillota</taxon>
        <taxon>Clostridia</taxon>
        <taxon>Eubacteriales</taxon>
        <taxon>Clostridiaceae</taxon>
        <taxon>Clostridium</taxon>
    </lineage>
</organism>
<comment type="caution">
    <text evidence="5">The sequence shown here is derived from an EMBL/GenBank/DDBJ whole genome shotgun (WGS) entry which is preliminary data.</text>
</comment>
<dbReference type="Proteomes" id="UP001193748">
    <property type="component" value="Unassembled WGS sequence"/>
</dbReference>
<gene>
    <name evidence="5" type="ORF">B0H41_001000</name>
</gene>
<dbReference type="InterPro" id="IPR056639">
    <property type="entry name" value="DUF7737"/>
</dbReference>